<gene>
    <name evidence="1" type="ORF">K1T71_011660</name>
</gene>
<proteinExistence type="predicted"/>
<organism evidence="1 2">
    <name type="scientific">Dendrolimus kikuchii</name>
    <dbReference type="NCBI Taxonomy" id="765133"/>
    <lineage>
        <taxon>Eukaryota</taxon>
        <taxon>Metazoa</taxon>
        <taxon>Ecdysozoa</taxon>
        <taxon>Arthropoda</taxon>
        <taxon>Hexapoda</taxon>
        <taxon>Insecta</taxon>
        <taxon>Pterygota</taxon>
        <taxon>Neoptera</taxon>
        <taxon>Endopterygota</taxon>
        <taxon>Lepidoptera</taxon>
        <taxon>Glossata</taxon>
        <taxon>Ditrysia</taxon>
        <taxon>Bombycoidea</taxon>
        <taxon>Lasiocampidae</taxon>
        <taxon>Dendrolimus</taxon>
    </lineage>
</organism>
<comment type="caution">
    <text evidence="1">The sequence shown here is derived from an EMBL/GenBank/DDBJ whole genome shotgun (WGS) entry which is preliminary data.</text>
</comment>
<evidence type="ECO:0000313" key="1">
    <source>
        <dbReference type="EMBL" id="KAJ0172521.1"/>
    </source>
</evidence>
<sequence>MFRHIIFLCLSVCLVVGKHEMYEGYSLYEINVKQIDDIQVIKELEHQLYLDIWSHAIPGNAGLILVPADKKEEFQNALNTAGIEFKINVQNIREALELEDQLLEAAAAKSASRNVTRDGLSFDVIHRYAVVDQYLVNLANRYPQTVSVVSAGRSFEGRDIKYLRISSTNFQNRNKPIVMIQSLLHAREWVTLPATLYAIHKLVIDITDQDLVRDIDWIILPIANPDGYEHSHTSSRYWRKNRATGYMIGNLCMGVDLNRNFDFMWSVMGSSNSPCMDDFHGRGPFSEPETAIIRDILREHGNRVELYLDIHSFGSMILYGFGNAQLPANALMLNWLGVNMAQAIDAVKWPSNRNYIVGNIALILYRVTGGASDYVQNIGIPFSYTFELPAYRNLQGSLQGFLVDPNFIEQAGFETWEAIKIGARFAAQNFKKRQAMARS</sequence>
<reference evidence="1 2" key="1">
    <citation type="journal article" date="2021" name="Front. Genet.">
        <title>Chromosome-Level Genome Assembly Reveals Significant Gene Expansion in the Toll and IMD Signaling Pathways of Dendrolimus kikuchii.</title>
        <authorList>
            <person name="Zhou J."/>
            <person name="Wu P."/>
            <person name="Xiong Z."/>
            <person name="Liu N."/>
            <person name="Zhao N."/>
            <person name="Ji M."/>
            <person name="Qiu Y."/>
            <person name="Yang B."/>
        </authorList>
    </citation>
    <scope>NUCLEOTIDE SEQUENCE [LARGE SCALE GENOMIC DNA]</scope>
    <source>
        <strain evidence="1">Ann1</strain>
    </source>
</reference>
<name>A0ACC1CM50_9NEOP</name>
<protein>
    <submittedName>
        <fullName evidence="1">Uncharacterized protein</fullName>
    </submittedName>
</protein>
<dbReference type="Proteomes" id="UP000824533">
    <property type="component" value="Linkage Group LG21"/>
</dbReference>
<accession>A0ACC1CM50</accession>
<dbReference type="EMBL" id="CM034407">
    <property type="protein sequence ID" value="KAJ0172521.1"/>
    <property type="molecule type" value="Genomic_DNA"/>
</dbReference>
<evidence type="ECO:0000313" key="2">
    <source>
        <dbReference type="Proteomes" id="UP000824533"/>
    </source>
</evidence>
<keyword evidence="2" id="KW-1185">Reference proteome</keyword>